<gene>
    <name evidence="4" type="ORF">LLUT_LOCUS13696</name>
</gene>
<feature type="chain" id="PRO_5043382279" description="ARID domain-containing protein" evidence="2">
    <location>
        <begin position="19"/>
        <end position="684"/>
    </location>
</feature>
<evidence type="ECO:0000313" key="4">
    <source>
        <dbReference type="EMBL" id="CAL0312636.1"/>
    </source>
</evidence>
<dbReference type="GO" id="GO:0003677">
    <property type="term" value="F:DNA binding"/>
    <property type="evidence" value="ECO:0007669"/>
    <property type="project" value="InterPro"/>
</dbReference>
<sequence>MVLNKLLLDCLGLEAVGGDNDNIVKDRIDNADSDNVKQKNLFYHLLKVYRELNRDIVWPVLPSLGDGRKLDLYRLFSLVKGRGGYAAVSRKGSWGFVTRELGFHLRALASVKLAYGKYLNDFEAWLKTTFEDNSFRNWNHGYSWGFKPLPLEIEKELRGLLCTDLKEKDDEHDIEEKDDELDLEEKDDELDLEEKDNELDPKEKDDELDPKEKDDELDLKEKDDELDLKEKDGEVDLKEKGGEVEIKEEEDKLVELNLKKIRKCIDSVNHKNETNVLDTKNQDNICEDVQNVHADDEVKLCMGDKDNQATLDKEDVEKEFNNRKRKREALSGILNWMKHIAKCPLVPVTPPIPKPLKWKEYKGEDCFFQLLRAREVLLLKQCVEPNSGPNSSQNQKMHPSMYEDEVARGHHSTARLRCSGRQPTSFKSRLCSCCNSRSADGNRLKNSVNTEAKKCPLKKTSKVDSLTAKVMAKKSGDKVCIKEKVYIGPRHQAEVPEWTGVISESDSKWSGTLVWPLPEHDSKPATETDLSRRERKDKCSCKIPGSVQCHRFHIAENRLKLRLELGPLFYHWGFDHMGEEVSLRWTTVEERRFKYLLRSHAPIWNSTSIYFPRKRRKDLVSYYFNEFVIQLRTYQNRVTPNSVGSDNDEAEFGSFGHGFRMETLGAREVLPECSENKQCTDFEY</sequence>
<dbReference type="AlphaFoldDB" id="A0AAV1WT73"/>
<dbReference type="InterPro" id="IPR036431">
    <property type="entry name" value="ARID_dom_sf"/>
</dbReference>
<reference evidence="4 5" key="1">
    <citation type="submission" date="2024-03" db="EMBL/GenBank/DDBJ databases">
        <authorList>
            <person name="Martinez-Hernandez J."/>
        </authorList>
    </citation>
    <scope>NUCLEOTIDE SEQUENCE [LARGE SCALE GENOMIC DNA]</scope>
</reference>
<keyword evidence="2" id="KW-0732">Signal</keyword>
<dbReference type="CDD" id="cd16100">
    <property type="entry name" value="ARID"/>
    <property type="match status" value="1"/>
</dbReference>
<dbReference type="InterPro" id="IPR001606">
    <property type="entry name" value="ARID_dom"/>
</dbReference>
<dbReference type="Proteomes" id="UP001497480">
    <property type="component" value="Unassembled WGS sequence"/>
</dbReference>
<feature type="domain" description="ARID" evidence="3">
    <location>
        <begin position="36"/>
        <end position="127"/>
    </location>
</feature>
<feature type="region of interest" description="Disordered" evidence="1">
    <location>
        <begin position="169"/>
        <end position="234"/>
    </location>
</feature>
<evidence type="ECO:0000259" key="3">
    <source>
        <dbReference type="PROSITE" id="PS51011"/>
    </source>
</evidence>
<evidence type="ECO:0000256" key="1">
    <source>
        <dbReference type="SAM" id="MobiDB-lite"/>
    </source>
</evidence>
<evidence type="ECO:0000313" key="5">
    <source>
        <dbReference type="Proteomes" id="UP001497480"/>
    </source>
</evidence>
<protein>
    <recommendedName>
        <fullName evidence="3">ARID domain-containing protein</fullName>
    </recommendedName>
</protein>
<dbReference type="Pfam" id="PF01388">
    <property type="entry name" value="ARID"/>
    <property type="match status" value="1"/>
</dbReference>
<dbReference type="SMART" id="SM00501">
    <property type="entry name" value="BRIGHT"/>
    <property type="match status" value="1"/>
</dbReference>
<dbReference type="SUPFAM" id="SSF46774">
    <property type="entry name" value="ARID-like"/>
    <property type="match status" value="1"/>
</dbReference>
<proteinExistence type="predicted"/>
<keyword evidence="5" id="KW-1185">Reference proteome</keyword>
<dbReference type="PROSITE" id="PS51011">
    <property type="entry name" value="ARID"/>
    <property type="match status" value="1"/>
</dbReference>
<dbReference type="Gene3D" id="1.10.150.60">
    <property type="entry name" value="ARID DNA-binding domain"/>
    <property type="match status" value="1"/>
</dbReference>
<evidence type="ECO:0000256" key="2">
    <source>
        <dbReference type="SAM" id="SignalP"/>
    </source>
</evidence>
<name>A0AAV1WT73_LUPLU</name>
<accession>A0AAV1WT73</accession>
<dbReference type="PANTHER" id="PTHR46410">
    <property type="entry name" value="AT-RICH INTERACTIVE DOMAIN-CONTAINING PROTEIN 2"/>
    <property type="match status" value="1"/>
</dbReference>
<comment type="caution">
    <text evidence="4">The sequence shown here is derived from an EMBL/GenBank/DDBJ whole genome shotgun (WGS) entry which is preliminary data.</text>
</comment>
<organism evidence="4 5">
    <name type="scientific">Lupinus luteus</name>
    <name type="common">European yellow lupine</name>
    <dbReference type="NCBI Taxonomy" id="3873"/>
    <lineage>
        <taxon>Eukaryota</taxon>
        <taxon>Viridiplantae</taxon>
        <taxon>Streptophyta</taxon>
        <taxon>Embryophyta</taxon>
        <taxon>Tracheophyta</taxon>
        <taxon>Spermatophyta</taxon>
        <taxon>Magnoliopsida</taxon>
        <taxon>eudicotyledons</taxon>
        <taxon>Gunneridae</taxon>
        <taxon>Pentapetalae</taxon>
        <taxon>rosids</taxon>
        <taxon>fabids</taxon>
        <taxon>Fabales</taxon>
        <taxon>Fabaceae</taxon>
        <taxon>Papilionoideae</taxon>
        <taxon>50 kb inversion clade</taxon>
        <taxon>genistoids sensu lato</taxon>
        <taxon>core genistoids</taxon>
        <taxon>Genisteae</taxon>
        <taxon>Lupinus</taxon>
    </lineage>
</organism>
<feature type="compositionally biased region" description="Basic and acidic residues" evidence="1">
    <location>
        <begin position="198"/>
        <end position="234"/>
    </location>
</feature>
<feature type="signal peptide" evidence="2">
    <location>
        <begin position="1"/>
        <end position="18"/>
    </location>
</feature>
<dbReference type="PANTHER" id="PTHR46410:SF18">
    <property type="entry name" value="AT-RICH INTERACTIVE DOMAIN-CONTAINING PROTEIN 2"/>
    <property type="match status" value="1"/>
</dbReference>
<dbReference type="EMBL" id="CAXHTB010000009">
    <property type="protein sequence ID" value="CAL0312636.1"/>
    <property type="molecule type" value="Genomic_DNA"/>
</dbReference>
<dbReference type="SMART" id="SM01014">
    <property type="entry name" value="ARID"/>
    <property type="match status" value="1"/>
</dbReference>
<feature type="compositionally biased region" description="Acidic residues" evidence="1">
    <location>
        <begin position="176"/>
        <end position="197"/>
    </location>
</feature>